<dbReference type="HOGENOM" id="CLU_1982723_0_0_1"/>
<proteinExistence type="predicted"/>
<evidence type="ECO:0000313" key="1">
    <source>
        <dbReference type="EMBL" id="ESA17386.1"/>
    </source>
</evidence>
<dbReference type="AlphaFoldDB" id="U9UP54"/>
<gene>
    <name evidence="1" type="ORF">GLOINDRAFT_21843</name>
</gene>
<dbReference type="VEuPathDB" id="FungiDB:RhiirFUN_011639"/>
<protein>
    <submittedName>
        <fullName evidence="1">Uncharacterized protein</fullName>
    </submittedName>
</protein>
<organism evidence="1">
    <name type="scientific">Rhizophagus irregularis (strain DAOM 181602 / DAOM 197198 / MUCL 43194)</name>
    <name type="common">Arbuscular mycorrhizal fungus</name>
    <name type="synonym">Glomus intraradices</name>
    <dbReference type="NCBI Taxonomy" id="747089"/>
    <lineage>
        <taxon>Eukaryota</taxon>
        <taxon>Fungi</taxon>
        <taxon>Fungi incertae sedis</taxon>
        <taxon>Mucoromycota</taxon>
        <taxon>Glomeromycotina</taxon>
        <taxon>Glomeromycetes</taxon>
        <taxon>Glomerales</taxon>
        <taxon>Glomeraceae</taxon>
        <taxon>Rhizophagus</taxon>
    </lineage>
</organism>
<accession>U9UP54</accession>
<reference evidence="1" key="1">
    <citation type="submission" date="2013-07" db="EMBL/GenBank/DDBJ databases">
        <title>The genome of an arbuscular mycorrhizal fungus provides insights into the evolution of the oldest plant symbiosis.</title>
        <authorList>
            <consortium name="DOE Joint Genome Institute"/>
            <person name="Tisserant E."/>
            <person name="Malbreil M."/>
            <person name="Kuo A."/>
            <person name="Kohler A."/>
            <person name="Symeonidi A."/>
            <person name="Balestrini R."/>
            <person name="Charron P."/>
            <person name="Duensing N."/>
            <person name="Frei-dit-Frey N."/>
            <person name="Gianinazzi-Pearson V."/>
            <person name="Gilbert B."/>
            <person name="Handa Y."/>
            <person name="Hijri M."/>
            <person name="Kaul R."/>
            <person name="Kawaguchi M."/>
            <person name="Krajinski F."/>
            <person name="Lammers P."/>
            <person name="Lapierre D."/>
            <person name="Masclaux F.G."/>
            <person name="Murat C."/>
            <person name="Morin E."/>
            <person name="Ndikumana S."/>
            <person name="Pagni M."/>
            <person name="Petitpierre D."/>
            <person name="Requena N."/>
            <person name="Rosikiewicz P."/>
            <person name="Riley R."/>
            <person name="Saito K."/>
            <person name="San Clemente H."/>
            <person name="Shapiro H."/>
            <person name="van Tuinen D."/>
            <person name="Becard G."/>
            <person name="Bonfante P."/>
            <person name="Paszkowski U."/>
            <person name="Shachar-Hill Y."/>
            <person name="Young J.P."/>
            <person name="Sanders I.R."/>
            <person name="Henrissat B."/>
            <person name="Rensing S.A."/>
            <person name="Grigoriev I.V."/>
            <person name="Corradi N."/>
            <person name="Roux C."/>
            <person name="Martin F."/>
        </authorList>
    </citation>
    <scope>NUCLEOTIDE SEQUENCE</scope>
    <source>
        <strain evidence="1">DAOM 197198</strain>
    </source>
</reference>
<sequence length="126" mass="14856">MTLTVIKSHRYTLRPRQIVEQEREKRQYRCRKNLWELPLSLHTFYELLFPDFTAIDSDGEAIITKLILPDPETDSEAEDAEDVPPPMIMGTAEYHERFITTFRGFLRQDGDDNDNFISAFFNRKLA</sequence>
<name>U9UP54_RHIID</name>
<dbReference type="EMBL" id="KI280227">
    <property type="protein sequence ID" value="ESA17386.1"/>
    <property type="molecule type" value="Genomic_DNA"/>
</dbReference>